<keyword evidence="3" id="KW-1185">Reference proteome</keyword>
<comment type="caution">
    <text evidence="2">The sequence shown here is derived from an EMBL/GenBank/DDBJ whole genome shotgun (WGS) entry which is preliminary data.</text>
</comment>
<reference evidence="2 3" key="1">
    <citation type="submission" date="2016-06" db="EMBL/GenBank/DDBJ databases">
        <authorList>
            <person name="Kjaerup R.B."/>
            <person name="Dalgaard T.S."/>
            <person name="Juul-Madsen H.R."/>
        </authorList>
    </citation>
    <scope>NUCLEOTIDE SEQUENCE [LARGE SCALE GENOMIC DNA]</scope>
    <source>
        <strain evidence="2 3">1245139.5</strain>
    </source>
</reference>
<organism evidence="2 3">
    <name type="scientific">Mycobacterium asiaticum</name>
    <dbReference type="NCBI Taxonomy" id="1790"/>
    <lineage>
        <taxon>Bacteria</taxon>
        <taxon>Bacillati</taxon>
        <taxon>Actinomycetota</taxon>
        <taxon>Actinomycetes</taxon>
        <taxon>Mycobacteriales</taxon>
        <taxon>Mycobacteriaceae</taxon>
        <taxon>Mycobacterium</taxon>
    </lineage>
</organism>
<dbReference type="AlphaFoldDB" id="A0A1A3NC89"/>
<evidence type="ECO:0000313" key="2">
    <source>
        <dbReference type="EMBL" id="OBK19391.1"/>
    </source>
</evidence>
<dbReference type="EMBL" id="LZLQ01000015">
    <property type="protein sequence ID" value="OBK19391.1"/>
    <property type="molecule type" value="Genomic_DNA"/>
</dbReference>
<proteinExistence type="predicted"/>
<evidence type="ECO:0000313" key="3">
    <source>
        <dbReference type="Proteomes" id="UP000093629"/>
    </source>
</evidence>
<protein>
    <submittedName>
        <fullName evidence="2">Uncharacterized protein</fullName>
    </submittedName>
</protein>
<sequence>MVIRNCGQTPAYDIAIQMKPLDVSPYHNLITGEDVGVSNLYVPSHIPMLAPGQEWRTLWDSAVKRKQHADQLSDDDIVGDISFRDNMNDEPGKGRPYKSRIWINPGMFRNMLRLTEIEPSKQIASEIGKIASTISGYRDDEKPIWVYTLPGEREHQRREDKRADERRKLTEVHDHIISKLTPEEREQPRKKV</sequence>
<dbReference type="Proteomes" id="UP000093629">
    <property type="component" value="Unassembled WGS sequence"/>
</dbReference>
<evidence type="ECO:0000256" key="1">
    <source>
        <dbReference type="SAM" id="MobiDB-lite"/>
    </source>
</evidence>
<accession>A0A1A3NC89</accession>
<name>A0A1A3NC89_MYCAS</name>
<gene>
    <name evidence="2" type="ORF">A5636_18535</name>
</gene>
<feature type="region of interest" description="Disordered" evidence="1">
    <location>
        <begin position="151"/>
        <end position="192"/>
    </location>
</feature>